<evidence type="ECO:0000313" key="3">
    <source>
        <dbReference type="Proteomes" id="UP001519271"/>
    </source>
</evidence>
<dbReference type="Proteomes" id="UP001519271">
    <property type="component" value="Unassembled WGS sequence"/>
</dbReference>
<dbReference type="InterPro" id="IPR001509">
    <property type="entry name" value="Epimerase_deHydtase"/>
</dbReference>
<organism evidence="2 3">
    <name type="scientific">Youngiibacter multivorans</name>
    <dbReference type="NCBI Taxonomy" id="937251"/>
    <lineage>
        <taxon>Bacteria</taxon>
        <taxon>Bacillati</taxon>
        <taxon>Bacillota</taxon>
        <taxon>Clostridia</taxon>
        <taxon>Eubacteriales</taxon>
        <taxon>Clostridiaceae</taxon>
        <taxon>Youngiibacter</taxon>
    </lineage>
</organism>
<dbReference type="InterPro" id="IPR050177">
    <property type="entry name" value="Lipid_A_modif_metabolic_enz"/>
</dbReference>
<dbReference type="SUPFAM" id="SSF51735">
    <property type="entry name" value="NAD(P)-binding Rossmann-fold domains"/>
    <property type="match status" value="1"/>
</dbReference>
<dbReference type="CDD" id="cd08946">
    <property type="entry name" value="SDR_e"/>
    <property type="match status" value="1"/>
</dbReference>
<accession>A0ABS4G354</accession>
<sequence>MKKLLITGGAGSMGKELSIALSKKGFKVYAYDIPNANYDGLEEYGIEGIKGDITDPASIGEAVRGMDMVVHLAALLPPVSERNRDKTFAVNVKGTSNLVDAIKADGSKARLIFSSTVASYGDSTMDEPPVKPTTLQKPNTFYSESKVAAEKYVFESGINYTILRVAGVVLAALMDPPSWPFIADQRVEFVYRGDVVSALIGAVENEESANKVLIVSGGKTWQMRGSEFVEKFLAVLDVPAEDAEYPEKPIYGDWYDTEESQRLLSFQNTPFPKFIELLQKAVDDAINGM</sequence>
<proteinExistence type="predicted"/>
<dbReference type="PANTHER" id="PTHR43245">
    <property type="entry name" value="BIFUNCTIONAL POLYMYXIN RESISTANCE PROTEIN ARNA"/>
    <property type="match status" value="1"/>
</dbReference>
<gene>
    <name evidence="2" type="ORF">J2Z34_001459</name>
</gene>
<name>A0ABS4G354_9CLOT</name>
<reference evidence="2 3" key="1">
    <citation type="submission" date="2021-03" db="EMBL/GenBank/DDBJ databases">
        <title>Genomic Encyclopedia of Type Strains, Phase IV (KMG-IV): sequencing the most valuable type-strain genomes for metagenomic binning, comparative biology and taxonomic classification.</title>
        <authorList>
            <person name="Goeker M."/>
        </authorList>
    </citation>
    <scope>NUCLEOTIDE SEQUENCE [LARGE SCALE GENOMIC DNA]</scope>
    <source>
        <strain evidence="2 3">DSM 6139</strain>
    </source>
</reference>
<dbReference type="RefSeq" id="WP_209459194.1">
    <property type="nucleotide sequence ID" value="NZ_JAGGKC010000010.1"/>
</dbReference>
<evidence type="ECO:0000313" key="2">
    <source>
        <dbReference type="EMBL" id="MBP1918974.1"/>
    </source>
</evidence>
<protein>
    <submittedName>
        <fullName evidence="2">Nucleoside-diphosphate-sugar epimerase</fullName>
    </submittedName>
</protein>
<dbReference type="Pfam" id="PF01370">
    <property type="entry name" value="Epimerase"/>
    <property type="match status" value="1"/>
</dbReference>
<feature type="domain" description="NAD-dependent epimerase/dehydratase" evidence="1">
    <location>
        <begin position="5"/>
        <end position="166"/>
    </location>
</feature>
<dbReference type="Gene3D" id="3.40.50.720">
    <property type="entry name" value="NAD(P)-binding Rossmann-like Domain"/>
    <property type="match status" value="1"/>
</dbReference>
<evidence type="ECO:0000259" key="1">
    <source>
        <dbReference type="Pfam" id="PF01370"/>
    </source>
</evidence>
<dbReference type="InterPro" id="IPR036291">
    <property type="entry name" value="NAD(P)-bd_dom_sf"/>
</dbReference>
<keyword evidence="3" id="KW-1185">Reference proteome</keyword>
<dbReference type="EMBL" id="JAGGKC010000010">
    <property type="protein sequence ID" value="MBP1918974.1"/>
    <property type="molecule type" value="Genomic_DNA"/>
</dbReference>
<comment type="caution">
    <text evidence="2">The sequence shown here is derived from an EMBL/GenBank/DDBJ whole genome shotgun (WGS) entry which is preliminary data.</text>
</comment>